<dbReference type="AlphaFoldDB" id="A0A9Q4EMR2"/>
<dbReference type="Proteomes" id="UP001073053">
    <property type="component" value="Unassembled WGS sequence"/>
</dbReference>
<feature type="transmembrane region" description="Helical" evidence="5">
    <location>
        <begin position="40"/>
        <end position="57"/>
    </location>
</feature>
<evidence type="ECO:0000256" key="4">
    <source>
        <dbReference type="ARBA" id="ARBA00023136"/>
    </source>
</evidence>
<evidence type="ECO:0000256" key="5">
    <source>
        <dbReference type="SAM" id="Phobius"/>
    </source>
</evidence>
<reference evidence="6" key="2">
    <citation type="submission" date="2022-02" db="EMBL/GenBank/DDBJ databases">
        <title>Crop Bioprotection Bacillus Genome Sequencing.</title>
        <authorList>
            <person name="Dunlap C."/>
        </authorList>
    </citation>
    <scope>NUCLEOTIDE SEQUENCE</scope>
    <source>
        <strain evidence="6">EC49O2N-C10</strain>
    </source>
</reference>
<keyword evidence="3 5" id="KW-1133">Transmembrane helix</keyword>
<organism evidence="6 9">
    <name type="scientific">Bacillus halotolerans</name>
    <dbReference type="NCBI Taxonomy" id="260554"/>
    <lineage>
        <taxon>Bacteria</taxon>
        <taxon>Bacillati</taxon>
        <taxon>Bacillota</taxon>
        <taxon>Bacilli</taxon>
        <taxon>Bacillales</taxon>
        <taxon>Bacillaceae</taxon>
        <taxon>Bacillus</taxon>
    </lineage>
</organism>
<dbReference type="GO" id="GO:0016020">
    <property type="term" value="C:membrane"/>
    <property type="evidence" value="ECO:0007669"/>
    <property type="project" value="UniProtKB-SubCell"/>
</dbReference>
<comment type="caution">
    <text evidence="6">The sequence shown here is derived from an EMBL/GenBank/DDBJ whole genome shotgun (WGS) entry which is preliminary data.</text>
</comment>
<keyword evidence="4 5" id="KW-0472">Membrane</keyword>
<feature type="transmembrane region" description="Helical" evidence="5">
    <location>
        <begin position="64"/>
        <end position="85"/>
    </location>
</feature>
<dbReference type="Pfam" id="PF13564">
    <property type="entry name" value="DoxX_2"/>
    <property type="match status" value="1"/>
</dbReference>
<evidence type="ECO:0000313" key="8">
    <source>
        <dbReference type="Proteomes" id="UP000234803"/>
    </source>
</evidence>
<dbReference type="EMBL" id="PGUV01000010">
    <property type="protein sequence ID" value="PLS06611.1"/>
    <property type="molecule type" value="Genomic_DNA"/>
</dbReference>
<dbReference type="InterPro" id="IPR032808">
    <property type="entry name" value="DoxX"/>
</dbReference>
<dbReference type="EMBL" id="JALAWA010000012">
    <property type="protein sequence ID" value="MCY9186426.1"/>
    <property type="molecule type" value="Genomic_DNA"/>
</dbReference>
<proteinExistence type="predicted"/>
<sequence>MISMIMKVSLAAFMLAGGIIKVFRVPFQVEHWRHYQYPLWFLTVTGILEIAGAFAMTAGIWNRYAAFGAGVLFVVLMAGAVHAHIVRARQSVLMTIPAMICLIVSIIIIIWEST</sequence>
<dbReference type="Proteomes" id="UP000234803">
    <property type="component" value="Unassembled WGS sequence"/>
</dbReference>
<evidence type="ECO:0000256" key="3">
    <source>
        <dbReference type="ARBA" id="ARBA00022989"/>
    </source>
</evidence>
<reference evidence="7 8" key="1">
    <citation type="submission" date="2017-12" db="EMBL/GenBank/DDBJ databases">
        <title>Comparative Functional Genomics of Dry Heat Resistant strains isolated from the Viking Spacecraft.</title>
        <authorList>
            <person name="Seuylemezian A."/>
            <person name="Cooper K."/>
            <person name="Vaishampayan P."/>
        </authorList>
    </citation>
    <scope>NUCLEOTIDE SEQUENCE [LARGE SCALE GENOMIC DNA]</scope>
    <source>
        <strain evidence="7 8">V48-19</strain>
    </source>
</reference>
<evidence type="ECO:0000313" key="9">
    <source>
        <dbReference type="Proteomes" id="UP001073053"/>
    </source>
</evidence>
<evidence type="ECO:0000313" key="6">
    <source>
        <dbReference type="EMBL" id="MCY9186426.1"/>
    </source>
</evidence>
<comment type="subcellular location">
    <subcellularLocation>
        <location evidence="1">Membrane</location>
        <topology evidence="1">Multi-pass membrane protein</topology>
    </subcellularLocation>
</comment>
<evidence type="ECO:0000313" key="7">
    <source>
        <dbReference type="EMBL" id="PLS06611.1"/>
    </source>
</evidence>
<name>A0A9Q4EMR2_9BACI</name>
<evidence type="ECO:0000256" key="2">
    <source>
        <dbReference type="ARBA" id="ARBA00022692"/>
    </source>
</evidence>
<feature type="transmembrane region" description="Helical" evidence="5">
    <location>
        <begin position="91"/>
        <end position="111"/>
    </location>
</feature>
<accession>A0A9Q4EMR2</accession>
<keyword evidence="2 5" id="KW-0812">Transmembrane</keyword>
<protein>
    <submittedName>
        <fullName evidence="6">DoxX family protein</fullName>
    </submittedName>
</protein>
<evidence type="ECO:0000256" key="1">
    <source>
        <dbReference type="ARBA" id="ARBA00004141"/>
    </source>
</evidence>
<gene>
    <name evidence="7" type="ORF">CUU63_12305</name>
    <name evidence="6" type="ORF">MOF03_17600</name>
</gene>
<dbReference type="RefSeq" id="WP_024120363.1">
    <property type="nucleotide sequence ID" value="NZ_ASJT01000009.1"/>
</dbReference>